<reference evidence="4" key="1">
    <citation type="submission" date="2022-06" db="EMBL/GenBank/DDBJ databases">
        <authorList>
            <person name="Berger JAMES D."/>
            <person name="Berger JAMES D."/>
        </authorList>
    </citation>
    <scope>NUCLEOTIDE SEQUENCE [LARGE SCALE GENOMIC DNA]</scope>
</reference>
<dbReference type="Pfam" id="PF26215">
    <property type="entry name" value="HTH_animal"/>
    <property type="match status" value="1"/>
</dbReference>
<feature type="compositionally biased region" description="Low complexity" evidence="2">
    <location>
        <begin position="67"/>
        <end position="90"/>
    </location>
</feature>
<organism evidence="4 5">
    <name type="scientific">Trichobilharzia regenti</name>
    <name type="common">Nasal bird schistosome</name>
    <dbReference type="NCBI Taxonomy" id="157069"/>
    <lineage>
        <taxon>Eukaryota</taxon>
        <taxon>Metazoa</taxon>
        <taxon>Spiralia</taxon>
        <taxon>Lophotrochozoa</taxon>
        <taxon>Platyhelminthes</taxon>
        <taxon>Trematoda</taxon>
        <taxon>Digenea</taxon>
        <taxon>Strigeidida</taxon>
        <taxon>Schistosomatoidea</taxon>
        <taxon>Schistosomatidae</taxon>
        <taxon>Trichobilharzia</taxon>
    </lineage>
</organism>
<evidence type="ECO:0000256" key="1">
    <source>
        <dbReference type="SAM" id="Coils"/>
    </source>
</evidence>
<evidence type="ECO:0000259" key="3">
    <source>
        <dbReference type="Pfam" id="PF26215"/>
    </source>
</evidence>
<dbReference type="Proteomes" id="UP000050795">
    <property type="component" value="Unassembled WGS sequence"/>
</dbReference>
<reference evidence="5" key="2">
    <citation type="submission" date="2023-11" db="UniProtKB">
        <authorList>
            <consortium name="WormBaseParasite"/>
        </authorList>
    </citation>
    <scope>IDENTIFICATION</scope>
</reference>
<proteinExistence type="predicted"/>
<evidence type="ECO:0000256" key="2">
    <source>
        <dbReference type="SAM" id="MobiDB-lite"/>
    </source>
</evidence>
<feature type="coiled-coil region" evidence="1">
    <location>
        <begin position="8"/>
        <end position="35"/>
    </location>
</feature>
<dbReference type="InterPro" id="IPR058912">
    <property type="entry name" value="HTH_animal"/>
</dbReference>
<dbReference type="WBParaSite" id="TREG1_86170.1">
    <property type="protein sequence ID" value="TREG1_86170.1"/>
    <property type="gene ID" value="TREG1_86170"/>
</dbReference>
<feature type="domain" description="Helix-turn-helix" evidence="3">
    <location>
        <begin position="2"/>
        <end position="49"/>
    </location>
</feature>
<sequence>MSVKIALVKCLSDRAQKLSSTKESLRQEVKHLKEALKLNNHPDKLVRKYVKKCKNKINNDSSDSDDNNNYSNNNNDNNNNNSDNNNINDDTNNKESELSVVIPYKEGTSKTLRRILNKAGIKVADIQTNHKLN</sequence>
<name>A0AA85KLD4_TRIRE</name>
<accession>A0AA85KLD4</accession>
<keyword evidence="1" id="KW-0175">Coiled coil</keyword>
<protein>
    <recommendedName>
        <fullName evidence="3">Helix-turn-helix domain-containing protein</fullName>
    </recommendedName>
</protein>
<feature type="region of interest" description="Disordered" evidence="2">
    <location>
        <begin position="56"/>
        <end position="102"/>
    </location>
</feature>
<dbReference type="AlphaFoldDB" id="A0AA85KLD4"/>
<keyword evidence="4" id="KW-1185">Reference proteome</keyword>
<evidence type="ECO:0000313" key="4">
    <source>
        <dbReference type="Proteomes" id="UP000050795"/>
    </source>
</evidence>
<evidence type="ECO:0000313" key="5">
    <source>
        <dbReference type="WBParaSite" id="TREG1_86170.1"/>
    </source>
</evidence>